<evidence type="ECO:0000256" key="4">
    <source>
        <dbReference type="ARBA" id="ARBA00022723"/>
    </source>
</evidence>
<dbReference type="SUPFAM" id="SSF49764">
    <property type="entry name" value="HSP20-like chaperones"/>
    <property type="match status" value="1"/>
</dbReference>
<dbReference type="PROSITE" id="PS51203">
    <property type="entry name" value="CS"/>
    <property type="match status" value="1"/>
</dbReference>
<protein>
    <recommendedName>
        <fullName evidence="2">Cytochrome b5 reductase 4</fullName>
        <ecNumber evidence="1">1.6.2.2</ecNumber>
    </recommendedName>
    <alternativeName>
        <fullName evidence="8">Flavohemoprotein b5/b5R</fullName>
    </alternativeName>
    <alternativeName>
        <fullName evidence="7">cb5/cb5R</fullName>
    </alternativeName>
</protein>
<evidence type="ECO:0000256" key="8">
    <source>
        <dbReference type="ARBA" id="ARBA00031842"/>
    </source>
</evidence>
<dbReference type="InterPro" id="IPR001433">
    <property type="entry name" value="OxRdtase_FAD/NAD-bd"/>
</dbReference>
<comment type="caution">
    <text evidence="13">The sequence shown here is derived from an EMBL/GenBank/DDBJ whole genome shotgun (WGS) entry which is preliminary data.</text>
</comment>
<dbReference type="EMBL" id="JAIFTH010000200">
    <property type="protein sequence ID" value="KAG9510222.1"/>
    <property type="molecule type" value="Genomic_DNA"/>
</dbReference>
<evidence type="ECO:0000259" key="12">
    <source>
        <dbReference type="PROSITE" id="PS51203"/>
    </source>
</evidence>
<proteinExistence type="predicted"/>
<dbReference type="PANTHER" id="PTHR46237:SF1">
    <property type="entry name" value="CYTOCHROME B5 REDUCTASE 4"/>
    <property type="match status" value="1"/>
</dbReference>
<evidence type="ECO:0000259" key="11">
    <source>
        <dbReference type="PROSITE" id="PS50255"/>
    </source>
</evidence>
<dbReference type="InterPro" id="IPR018506">
    <property type="entry name" value="Cyt_B5_heme-BS"/>
</dbReference>
<reference evidence="13 14" key="1">
    <citation type="submission" date="2020-10" db="EMBL/GenBank/DDBJ databases">
        <authorList>
            <person name="Klimov P.B."/>
            <person name="Dyachkov S.M."/>
            <person name="Chetverikov P.E."/>
        </authorList>
    </citation>
    <scope>NUCLEOTIDE SEQUENCE [LARGE SCALE GENOMIC DNA]</scope>
    <source>
        <strain evidence="13">BMOC 18-1129-001#AD2665</strain>
        <tissue evidence="13">Entire mites</tissue>
    </source>
</reference>
<dbReference type="PANTHER" id="PTHR46237">
    <property type="entry name" value="CYTOCHROME B5 REDUCTASE 4 FAMILY MEMBER"/>
    <property type="match status" value="1"/>
</dbReference>
<gene>
    <name evidence="13" type="primary">CYB5R4</name>
    <name evidence="13" type="ORF">GZH46_01242</name>
</gene>
<evidence type="ECO:0000313" key="13">
    <source>
        <dbReference type="EMBL" id="KAG9510222.1"/>
    </source>
</evidence>
<evidence type="ECO:0000256" key="7">
    <source>
        <dbReference type="ARBA" id="ARBA00030883"/>
    </source>
</evidence>
<dbReference type="Gene3D" id="3.10.120.10">
    <property type="entry name" value="Cytochrome b5-like heme/steroid binding domain"/>
    <property type="match status" value="1"/>
</dbReference>
<dbReference type="SMART" id="SM01117">
    <property type="entry name" value="Cyt-b5"/>
    <property type="match status" value="1"/>
</dbReference>
<feature type="compositionally biased region" description="Low complexity" evidence="10">
    <location>
        <begin position="137"/>
        <end position="158"/>
    </location>
</feature>
<keyword evidence="14" id="KW-1185">Reference proteome</keyword>
<dbReference type="Pfam" id="PF00173">
    <property type="entry name" value="Cyt-b5"/>
    <property type="match status" value="1"/>
</dbReference>
<dbReference type="Gene3D" id="2.60.40.790">
    <property type="match status" value="1"/>
</dbReference>
<feature type="region of interest" description="Disordered" evidence="10">
    <location>
        <begin position="1"/>
        <end position="168"/>
    </location>
</feature>
<feature type="compositionally biased region" description="Basic and acidic residues" evidence="10">
    <location>
        <begin position="18"/>
        <end position="31"/>
    </location>
</feature>
<dbReference type="SUPFAM" id="SSF55856">
    <property type="entry name" value="Cytochrome b5-like heme/steroid binding domain"/>
    <property type="match status" value="1"/>
</dbReference>
<keyword evidence="5" id="KW-0408">Iron</keyword>
<evidence type="ECO:0000256" key="10">
    <source>
        <dbReference type="SAM" id="MobiDB-lite"/>
    </source>
</evidence>
<feature type="compositionally biased region" description="Polar residues" evidence="10">
    <location>
        <begin position="67"/>
        <end position="85"/>
    </location>
</feature>
<dbReference type="InterPro" id="IPR001199">
    <property type="entry name" value="Cyt_B5-like_heme/steroid-bd"/>
</dbReference>
<dbReference type="CDD" id="cd06463">
    <property type="entry name" value="p23_like"/>
    <property type="match status" value="1"/>
</dbReference>
<dbReference type="PROSITE" id="PS00191">
    <property type="entry name" value="CYTOCHROME_B5_1"/>
    <property type="match status" value="1"/>
</dbReference>
<dbReference type="InterPro" id="IPR007052">
    <property type="entry name" value="CS_dom"/>
</dbReference>
<dbReference type="Gene3D" id="3.40.50.80">
    <property type="entry name" value="Nucleotide-binding domain of ferredoxin-NADP reductase (FNR) module"/>
    <property type="match status" value="1"/>
</dbReference>
<evidence type="ECO:0000313" key="14">
    <source>
        <dbReference type="Proteomes" id="UP000825002"/>
    </source>
</evidence>
<evidence type="ECO:0000256" key="6">
    <source>
        <dbReference type="ARBA" id="ARBA00023027"/>
    </source>
</evidence>
<dbReference type="Proteomes" id="UP000825002">
    <property type="component" value="Unassembled WGS sequence"/>
</dbReference>
<dbReference type="InterPro" id="IPR051872">
    <property type="entry name" value="Cytochrome_b5/Flavoprotein_Rdt"/>
</dbReference>
<sequence length="749" mass="82432">MGDTDNDNNNGGSNGKSADNERSVPYRRERAPSIVVQSLGLSFSNRDSNFDSTDTHEGEEDDEERQNLSPTRQASSSATSNDGTPNNNNNNNNININNQENNQTVNESCSSSSSSSASSPFKGEQLARTRNSHLGQSTGSLTPPAPLSPSSATKTTTSNKVPTPLGARRQSLAVDGIGAYSALPANEGNATGSLRNKVALKPGHSLMGWIRLVDTAKDLSGTGGKLLEVSTTELAKHNKLDDCWIALKGNVYNVTLYLNYHPGGIDQLMRAAGQDATELFNEIHRWVNYEAILAKCLVGRYRHESPSATNSPGKNKFIQSSTTAAAGRTTTARRQSLALPVVQPQKYTSLATLTRQGSANVPSGMASMTHIQTIPTYVISQDKSNVRLEIQVTHLAKVTRRNLICDVLPSSSKLTTTTRGQRLHISVILSADWLYCVHLRLCHSIDPQSVTVRFSNGHNSSITLSMTKSEPKVWMPDGRTSSDVNDLQSVACNASAICTPLSLDDSLCEMTLSAWHVLLRECCQSAQYSDDIMADDDIAKPDYQMHKNYTPVISTFNDDNNGLTEDMGFMGKLYFIIKIYPNGELTPKLNTLKIGDYVDISDYQWNDIDIESVAQYRSVWLLLAAGTGLTPMIRTIAYLLSKPCEKIKNVKLLFFNRTQQDMVWHDEFARLQERHSGRFQCEHILSDENSDQWTGAHGHVNIDMLAKFIDCHSPDDTQLLACGPRTFTQLVRSLVSKLNLANNLHIFHG</sequence>
<dbReference type="Pfam" id="PF00175">
    <property type="entry name" value="NAD_binding_1"/>
    <property type="match status" value="1"/>
</dbReference>
<keyword evidence="6" id="KW-0520">NAD</keyword>
<dbReference type="SUPFAM" id="SSF52343">
    <property type="entry name" value="Ferredoxin reductase-like, C-terminal NADP-linked domain"/>
    <property type="match status" value="1"/>
</dbReference>
<feature type="non-terminal residue" evidence="13">
    <location>
        <position position="749"/>
    </location>
</feature>
<evidence type="ECO:0000256" key="1">
    <source>
        <dbReference type="ARBA" id="ARBA00012011"/>
    </source>
</evidence>
<comment type="catalytic activity">
    <reaction evidence="9">
        <text>2 Fe(III)-[cytochrome b5] + NADH = 2 Fe(II)-[cytochrome b5] + NAD(+) + H(+)</text>
        <dbReference type="Rhea" id="RHEA:46680"/>
        <dbReference type="Rhea" id="RHEA-COMP:10438"/>
        <dbReference type="Rhea" id="RHEA-COMP:10439"/>
        <dbReference type="ChEBI" id="CHEBI:15378"/>
        <dbReference type="ChEBI" id="CHEBI:29033"/>
        <dbReference type="ChEBI" id="CHEBI:29034"/>
        <dbReference type="ChEBI" id="CHEBI:57540"/>
        <dbReference type="ChEBI" id="CHEBI:57945"/>
        <dbReference type="EC" id="1.6.2.2"/>
    </reaction>
</comment>
<dbReference type="CDD" id="cd06183">
    <property type="entry name" value="cyt_b5_reduct_like"/>
    <property type="match status" value="1"/>
</dbReference>
<feature type="compositionally biased region" description="Polar residues" evidence="10">
    <location>
        <begin position="35"/>
        <end position="47"/>
    </location>
</feature>
<evidence type="ECO:0000256" key="3">
    <source>
        <dbReference type="ARBA" id="ARBA00022617"/>
    </source>
</evidence>
<dbReference type="InterPro" id="IPR039261">
    <property type="entry name" value="FNR_nucleotide-bd"/>
</dbReference>
<evidence type="ECO:0000256" key="9">
    <source>
        <dbReference type="ARBA" id="ARBA00047682"/>
    </source>
</evidence>
<keyword evidence="3" id="KW-0349">Heme</keyword>
<feature type="compositionally biased region" description="Low complexity" evidence="10">
    <location>
        <begin position="7"/>
        <end position="17"/>
    </location>
</feature>
<dbReference type="EC" id="1.6.2.2" evidence="1"/>
<evidence type="ECO:0000256" key="5">
    <source>
        <dbReference type="ARBA" id="ARBA00023004"/>
    </source>
</evidence>
<evidence type="ECO:0000256" key="2">
    <source>
        <dbReference type="ARBA" id="ARBA00022339"/>
    </source>
</evidence>
<dbReference type="InterPro" id="IPR036400">
    <property type="entry name" value="Cyt_B5-like_heme/steroid_sf"/>
</dbReference>
<organism evidence="13 14">
    <name type="scientific">Fragariocoptes setiger</name>
    <dbReference type="NCBI Taxonomy" id="1670756"/>
    <lineage>
        <taxon>Eukaryota</taxon>
        <taxon>Metazoa</taxon>
        <taxon>Ecdysozoa</taxon>
        <taxon>Arthropoda</taxon>
        <taxon>Chelicerata</taxon>
        <taxon>Arachnida</taxon>
        <taxon>Acari</taxon>
        <taxon>Acariformes</taxon>
        <taxon>Trombidiformes</taxon>
        <taxon>Prostigmata</taxon>
        <taxon>Eupodina</taxon>
        <taxon>Eriophyoidea</taxon>
        <taxon>Phytoptidae</taxon>
        <taxon>Fragariocoptes</taxon>
    </lineage>
</organism>
<feature type="domain" description="Cytochrome b5 heme-binding" evidence="11">
    <location>
        <begin position="226"/>
        <end position="302"/>
    </location>
</feature>
<dbReference type="InterPro" id="IPR008978">
    <property type="entry name" value="HSP20-like_chaperone"/>
</dbReference>
<name>A0ABQ7S9Y6_9ACAR</name>
<dbReference type="Gene3D" id="2.40.30.10">
    <property type="entry name" value="Translation factors"/>
    <property type="match status" value="1"/>
</dbReference>
<accession>A0ABQ7S9Y6</accession>
<keyword evidence="4" id="KW-0479">Metal-binding</keyword>
<feature type="compositionally biased region" description="Low complexity" evidence="10">
    <location>
        <begin position="86"/>
        <end position="119"/>
    </location>
</feature>
<dbReference type="PROSITE" id="PS50255">
    <property type="entry name" value="CYTOCHROME_B5_2"/>
    <property type="match status" value="1"/>
</dbReference>
<feature type="domain" description="CS" evidence="12">
    <location>
        <begin position="372"/>
        <end position="479"/>
    </location>
</feature>